<feature type="region of interest" description="Disordered" evidence="1">
    <location>
        <begin position="1"/>
        <end position="55"/>
    </location>
</feature>
<gene>
    <name evidence="2" type="ORF">GCM10008938_37050</name>
</gene>
<protein>
    <submittedName>
        <fullName evidence="2">Uncharacterized protein</fullName>
    </submittedName>
</protein>
<reference evidence="3" key="1">
    <citation type="journal article" date="2019" name="Int. J. Syst. Evol. Microbiol.">
        <title>The Global Catalogue of Microorganisms (GCM) 10K type strain sequencing project: providing services to taxonomists for standard genome sequencing and annotation.</title>
        <authorList>
            <consortium name="The Broad Institute Genomics Platform"/>
            <consortium name="The Broad Institute Genome Sequencing Center for Infectious Disease"/>
            <person name="Wu L."/>
            <person name="Ma J."/>
        </authorList>
    </citation>
    <scope>NUCLEOTIDE SEQUENCE [LARGE SCALE GENOMIC DNA]</scope>
    <source>
        <strain evidence="3">JCM 14370</strain>
    </source>
</reference>
<comment type="caution">
    <text evidence="2">The sequence shown here is derived from an EMBL/GenBank/DDBJ whole genome shotgun (WGS) entry which is preliminary data.</text>
</comment>
<keyword evidence="3" id="KW-1185">Reference proteome</keyword>
<name>A0ABQ2D8R9_9DEIO</name>
<evidence type="ECO:0000313" key="3">
    <source>
        <dbReference type="Proteomes" id="UP000632222"/>
    </source>
</evidence>
<proteinExistence type="predicted"/>
<dbReference type="EMBL" id="BMOD01000018">
    <property type="protein sequence ID" value="GGJ47671.1"/>
    <property type="molecule type" value="Genomic_DNA"/>
</dbReference>
<organism evidence="2 3">
    <name type="scientific">Deinococcus roseus</name>
    <dbReference type="NCBI Taxonomy" id="392414"/>
    <lineage>
        <taxon>Bacteria</taxon>
        <taxon>Thermotogati</taxon>
        <taxon>Deinococcota</taxon>
        <taxon>Deinococci</taxon>
        <taxon>Deinococcales</taxon>
        <taxon>Deinococcaceae</taxon>
        <taxon>Deinococcus</taxon>
    </lineage>
</organism>
<sequence length="55" mass="5820">MHPRKKGSIIMEAGPGTKTNTLKGASGTDPQGSAGFSFGLQHLKEPHGPREIEPH</sequence>
<feature type="compositionally biased region" description="Basic and acidic residues" evidence="1">
    <location>
        <begin position="42"/>
        <end position="55"/>
    </location>
</feature>
<evidence type="ECO:0000256" key="1">
    <source>
        <dbReference type="SAM" id="MobiDB-lite"/>
    </source>
</evidence>
<dbReference type="Proteomes" id="UP000632222">
    <property type="component" value="Unassembled WGS sequence"/>
</dbReference>
<accession>A0ABQ2D8R9</accession>
<evidence type="ECO:0000313" key="2">
    <source>
        <dbReference type="EMBL" id="GGJ47671.1"/>
    </source>
</evidence>
<feature type="compositionally biased region" description="Polar residues" evidence="1">
    <location>
        <begin position="17"/>
        <end position="31"/>
    </location>
</feature>